<gene>
    <name evidence="13" type="ORF">BLNAU_7161</name>
</gene>
<dbReference type="PANTHER" id="PTHR22594:SF16">
    <property type="entry name" value="ASPARAGINE--TRNA LIGASE, CYTOPLASMIC"/>
    <property type="match status" value="1"/>
</dbReference>
<comment type="caution">
    <text evidence="13">The sequence shown here is derived from an EMBL/GenBank/DDBJ whole genome shotgun (WGS) entry which is preliminary data.</text>
</comment>
<evidence type="ECO:0000256" key="4">
    <source>
        <dbReference type="ARBA" id="ARBA00022490"/>
    </source>
</evidence>
<sequence>MQTWVPVNFCPWLNGEGRIQHELLNQEQLAILDAELQAYDADLISKGLQPSKSGRKKKEKEIRTRLLKEMKLQHKEISVKSQSTPSEPVSIVNPLQSAPLINLSECAQYLNIPIKVQGWIKHLRRQGKNLIFADLRRRMDTLQCVITGPLVHSKEAAQLTRECCVIFYGILHEEPRAGNNVELSVSFITILGQSPIDLEERLNAQTNPEQRLNNRHLDLRRESMAALFSLRGKMMSAIHRFFLSHHFSEVTAPTIIKTPFGGRTQLFHVDYYGQEAFLSEGAQFYMEAILPVLDRVYCVLPTFRADRSMTSRHLSESTHLEVEMAFCSHTELMDMIEELFVFLTTNLAVEAWFKIWNKEHPDTPINHFATGKEFEYGDEIPEKPLRMMLDALGAPVIVHSHPKEMKSYYVKLSSSNPDEVESVDLLFPTLGKVVGGSSRVHSLEELQARTKECGDGSPLAWYADLRKYGSCPHAGFGVVVERFLFWIANLSHMRDTSMFPRMIGRLSP</sequence>
<keyword evidence="8" id="KW-0648">Protein biosynthesis</keyword>
<reference evidence="13 14" key="1">
    <citation type="journal article" date="2022" name="bioRxiv">
        <title>Genomics of Preaxostyla Flagellates Illuminates Evolutionary Transitions and the Path Towards Mitochondrial Loss.</title>
        <authorList>
            <person name="Novak L.V.F."/>
            <person name="Treitli S.C."/>
            <person name="Pyrih J."/>
            <person name="Halakuc P."/>
            <person name="Pipaliya S.V."/>
            <person name="Vacek V."/>
            <person name="Brzon O."/>
            <person name="Soukal P."/>
            <person name="Eme L."/>
            <person name="Dacks J.B."/>
            <person name="Karnkowska A."/>
            <person name="Elias M."/>
            <person name="Hampl V."/>
        </authorList>
    </citation>
    <scope>NUCLEOTIDE SEQUENCE [LARGE SCALE GENOMIC DNA]</scope>
    <source>
        <strain evidence="13">NAU3</strain>
        <tissue evidence="13">Gut</tissue>
    </source>
</reference>
<evidence type="ECO:0000313" key="14">
    <source>
        <dbReference type="Proteomes" id="UP001281761"/>
    </source>
</evidence>
<dbReference type="InterPro" id="IPR004364">
    <property type="entry name" value="Aa-tRNA-synt_II"/>
</dbReference>
<dbReference type="Pfam" id="PF00152">
    <property type="entry name" value="tRNA-synt_2"/>
    <property type="match status" value="1"/>
</dbReference>
<comment type="catalytic activity">
    <reaction evidence="11">
        <text>tRNA(Asn) + L-asparagine + ATP = L-asparaginyl-tRNA(Asn) + AMP + diphosphate + H(+)</text>
        <dbReference type="Rhea" id="RHEA:11180"/>
        <dbReference type="Rhea" id="RHEA-COMP:9659"/>
        <dbReference type="Rhea" id="RHEA-COMP:9674"/>
        <dbReference type="ChEBI" id="CHEBI:15378"/>
        <dbReference type="ChEBI" id="CHEBI:30616"/>
        <dbReference type="ChEBI" id="CHEBI:33019"/>
        <dbReference type="ChEBI" id="CHEBI:58048"/>
        <dbReference type="ChEBI" id="CHEBI:78442"/>
        <dbReference type="ChEBI" id="CHEBI:78515"/>
        <dbReference type="ChEBI" id="CHEBI:456215"/>
        <dbReference type="EC" id="6.1.1.22"/>
    </reaction>
</comment>
<name>A0ABQ9Y2M4_9EUKA</name>
<dbReference type="GO" id="GO:0004816">
    <property type="term" value="F:asparagine-tRNA ligase activity"/>
    <property type="evidence" value="ECO:0007669"/>
    <property type="project" value="UniProtKB-EC"/>
</dbReference>
<dbReference type="SUPFAM" id="SSF50249">
    <property type="entry name" value="Nucleic acid-binding proteins"/>
    <property type="match status" value="1"/>
</dbReference>
<dbReference type="Pfam" id="PF01336">
    <property type="entry name" value="tRNA_anti-codon"/>
    <property type="match status" value="1"/>
</dbReference>
<dbReference type="SUPFAM" id="SSF55681">
    <property type="entry name" value="Class II aaRS and biotin synthetases"/>
    <property type="match status" value="1"/>
</dbReference>
<evidence type="ECO:0000259" key="12">
    <source>
        <dbReference type="PROSITE" id="PS50862"/>
    </source>
</evidence>
<dbReference type="InterPro" id="IPR002312">
    <property type="entry name" value="Asp/Asn-tRNA-synth_IIb"/>
</dbReference>
<evidence type="ECO:0000256" key="8">
    <source>
        <dbReference type="ARBA" id="ARBA00022917"/>
    </source>
</evidence>
<evidence type="ECO:0000256" key="6">
    <source>
        <dbReference type="ARBA" id="ARBA00022741"/>
    </source>
</evidence>
<keyword evidence="6" id="KW-0547">Nucleotide-binding</keyword>
<evidence type="ECO:0000256" key="9">
    <source>
        <dbReference type="ARBA" id="ARBA00023146"/>
    </source>
</evidence>
<dbReference type="InterPro" id="IPR012340">
    <property type="entry name" value="NA-bd_OB-fold"/>
</dbReference>
<dbReference type="InterPro" id="IPR045864">
    <property type="entry name" value="aa-tRNA-synth_II/BPL/LPL"/>
</dbReference>
<comment type="similarity">
    <text evidence="2">Belongs to the class-II aminoacyl-tRNA synthetase family.</text>
</comment>
<dbReference type="PANTHER" id="PTHR22594">
    <property type="entry name" value="ASPARTYL/LYSYL-TRNA SYNTHETASE"/>
    <property type="match status" value="1"/>
</dbReference>
<evidence type="ECO:0000256" key="11">
    <source>
        <dbReference type="ARBA" id="ARBA00047844"/>
    </source>
</evidence>
<evidence type="ECO:0000256" key="2">
    <source>
        <dbReference type="ARBA" id="ARBA00008226"/>
    </source>
</evidence>
<evidence type="ECO:0000256" key="7">
    <source>
        <dbReference type="ARBA" id="ARBA00022840"/>
    </source>
</evidence>
<keyword evidence="9" id="KW-0030">Aminoacyl-tRNA synthetase</keyword>
<organism evidence="13 14">
    <name type="scientific">Blattamonas nauphoetae</name>
    <dbReference type="NCBI Taxonomy" id="2049346"/>
    <lineage>
        <taxon>Eukaryota</taxon>
        <taxon>Metamonada</taxon>
        <taxon>Preaxostyla</taxon>
        <taxon>Oxymonadida</taxon>
        <taxon>Blattamonas</taxon>
    </lineage>
</organism>
<keyword evidence="5 13" id="KW-0436">Ligase</keyword>
<dbReference type="PRINTS" id="PR01042">
    <property type="entry name" value="TRNASYNTHASP"/>
</dbReference>
<keyword evidence="4" id="KW-0963">Cytoplasm</keyword>
<evidence type="ECO:0000256" key="1">
    <source>
        <dbReference type="ARBA" id="ARBA00004496"/>
    </source>
</evidence>
<proteinExistence type="inferred from homology"/>
<dbReference type="PROSITE" id="PS50862">
    <property type="entry name" value="AA_TRNA_LIGASE_II"/>
    <property type="match status" value="1"/>
</dbReference>
<evidence type="ECO:0000256" key="5">
    <source>
        <dbReference type="ARBA" id="ARBA00022598"/>
    </source>
</evidence>
<evidence type="ECO:0000313" key="13">
    <source>
        <dbReference type="EMBL" id="KAK2957985.1"/>
    </source>
</evidence>
<comment type="subcellular location">
    <subcellularLocation>
        <location evidence="1">Cytoplasm</location>
    </subcellularLocation>
</comment>
<dbReference type="InterPro" id="IPR004365">
    <property type="entry name" value="NA-bd_OB_tRNA"/>
</dbReference>
<dbReference type="Proteomes" id="UP001281761">
    <property type="component" value="Unassembled WGS sequence"/>
</dbReference>
<keyword evidence="7" id="KW-0067">ATP-binding</keyword>
<dbReference type="EMBL" id="JARBJD010000042">
    <property type="protein sequence ID" value="KAK2957985.1"/>
    <property type="molecule type" value="Genomic_DNA"/>
</dbReference>
<evidence type="ECO:0000256" key="10">
    <source>
        <dbReference type="ARBA" id="ARBA00029886"/>
    </source>
</evidence>
<protein>
    <recommendedName>
        <fullName evidence="3">asparagine--tRNA ligase</fullName>
        <ecNumber evidence="3">6.1.1.22</ecNumber>
    </recommendedName>
    <alternativeName>
        <fullName evidence="10">Asparaginyl-tRNA synthetase</fullName>
    </alternativeName>
</protein>
<dbReference type="EC" id="6.1.1.22" evidence="3"/>
<evidence type="ECO:0000256" key="3">
    <source>
        <dbReference type="ARBA" id="ARBA00012816"/>
    </source>
</evidence>
<dbReference type="InterPro" id="IPR006195">
    <property type="entry name" value="aa-tRNA-synth_II"/>
</dbReference>
<dbReference type="Gene3D" id="2.40.50.140">
    <property type="entry name" value="Nucleic acid-binding proteins"/>
    <property type="match status" value="1"/>
</dbReference>
<accession>A0ABQ9Y2M4</accession>
<keyword evidence="14" id="KW-1185">Reference proteome</keyword>
<dbReference type="Gene3D" id="3.30.930.10">
    <property type="entry name" value="Bira Bifunctional Protein, Domain 2"/>
    <property type="match status" value="1"/>
</dbReference>
<feature type="domain" description="Aminoacyl-transfer RNA synthetases class-II family profile" evidence="12">
    <location>
        <begin position="228"/>
        <end position="500"/>
    </location>
</feature>